<dbReference type="SUPFAM" id="SSF51395">
    <property type="entry name" value="FMN-linked oxidoreductases"/>
    <property type="match status" value="1"/>
</dbReference>
<dbReference type="CDD" id="cd02801">
    <property type="entry name" value="DUS_like_FMN"/>
    <property type="match status" value="1"/>
</dbReference>
<dbReference type="Gene3D" id="3.20.20.70">
    <property type="entry name" value="Aldolase class I"/>
    <property type="match status" value="1"/>
</dbReference>
<protein>
    <recommendedName>
        <fullName evidence="6">DUS-like FMN-binding domain-containing protein</fullName>
    </recommendedName>
</protein>
<feature type="domain" description="DUS-like FMN-binding" evidence="6">
    <location>
        <begin position="11"/>
        <end position="249"/>
    </location>
</feature>
<dbReference type="PANTHER" id="PTHR11082">
    <property type="entry name" value="TRNA-DIHYDROURIDINE SYNTHASE"/>
    <property type="match status" value="1"/>
</dbReference>
<evidence type="ECO:0000256" key="1">
    <source>
        <dbReference type="ARBA" id="ARBA00001917"/>
    </source>
</evidence>
<feature type="non-terminal residue" evidence="7">
    <location>
        <position position="1"/>
    </location>
</feature>
<dbReference type="PIRSF" id="PIRSF006621">
    <property type="entry name" value="Dus"/>
    <property type="match status" value="1"/>
</dbReference>
<dbReference type="PROSITE" id="PS01136">
    <property type="entry name" value="UPF0034"/>
    <property type="match status" value="1"/>
</dbReference>
<dbReference type="InterPro" id="IPR018517">
    <property type="entry name" value="tRNA_hU_synthase_CS"/>
</dbReference>
<evidence type="ECO:0000256" key="5">
    <source>
        <dbReference type="ARBA" id="ARBA00023002"/>
    </source>
</evidence>
<dbReference type="InterPro" id="IPR013785">
    <property type="entry name" value="Aldolase_TIM"/>
</dbReference>
<dbReference type="EMBL" id="BARW01001314">
    <property type="protein sequence ID" value="GAI72730.1"/>
    <property type="molecule type" value="Genomic_DNA"/>
</dbReference>
<proteinExistence type="predicted"/>
<dbReference type="InterPro" id="IPR001269">
    <property type="entry name" value="DUS_fam"/>
</dbReference>
<keyword evidence="4" id="KW-0819">tRNA processing</keyword>
<organism evidence="7">
    <name type="scientific">marine sediment metagenome</name>
    <dbReference type="NCBI Taxonomy" id="412755"/>
    <lineage>
        <taxon>unclassified sequences</taxon>
        <taxon>metagenomes</taxon>
        <taxon>ecological metagenomes</taxon>
    </lineage>
</organism>
<sequence length="328" mass="37789">LGPLVLENNLILAPLQRVTTAPYRQFCRIFGKIGLVCVPMLYTKRIQNNPRTVLSNLYKIEKERPISVQLIGSDPIALRESIDFLESYQFDVLDINAGCPSKRAIKAEEGGYLLNDLKKLSSLIKIATKYTSHLVSLKIRIGFNNSDNIDKLAKIVNKLSIDFITIHGRTVKDRFDDTALNLKAVKKLKDLLKIPVVGNGSIDSPQSAKRFLDFTKVDAIMIGRETMGNPEIFHQINRYLKEGVELVFKNNLIKMKKHIDLYDHCINNYLDENIEFPYPIERYKFMELKRNSIWLTKNIQTSTDIRIKISRAKTLDELRDIFEQIFNN</sequence>
<evidence type="ECO:0000256" key="3">
    <source>
        <dbReference type="ARBA" id="ARBA00022643"/>
    </source>
</evidence>
<evidence type="ECO:0000256" key="4">
    <source>
        <dbReference type="ARBA" id="ARBA00022694"/>
    </source>
</evidence>
<evidence type="ECO:0000259" key="6">
    <source>
        <dbReference type="Pfam" id="PF01207"/>
    </source>
</evidence>
<gene>
    <name evidence="7" type="ORF">S12H4_04314</name>
</gene>
<dbReference type="Pfam" id="PF01207">
    <property type="entry name" value="Dus"/>
    <property type="match status" value="1"/>
</dbReference>
<evidence type="ECO:0000256" key="2">
    <source>
        <dbReference type="ARBA" id="ARBA00022630"/>
    </source>
</evidence>
<keyword evidence="5" id="KW-0560">Oxidoreductase</keyword>
<accession>X1SBC4</accession>
<dbReference type="InterPro" id="IPR035587">
    <property type="entry name" value="DUS-like_FMN-bd"/>
</dbReference>
<keyword evidence="2" id="KW-0285">Flavoprotein</keyword>
<evidence type="ECO:0000313" key="7">
    <source>
        <dbReference type="EMBL" id="GAI72730.1"/>
    </source>
</evidence>
<reference evidence="7" key="1">
    <citation type="journal article" date="2014" name="Front. Microbiol.">
        <title>High frequency of phylogenetically diverse reductive dehalogenase-homologous genes in deep subseafloor sedimentary metagenomes.</title>
        <authorList>
            <person name="Kawai M."/>
            <person name="Futagami T."/>
            <person name="Toyoda A."/>
            <person name="Takaki Y."/>
            <person name="Nishi S."/>
            <person name="Hori S."/>
            <person name="Arai W."/>
            <person name="Tsubouchi T."/>
            <person name="Morono Y."/>
            <person name="Uchiyama I."/>
            <person name="Ito T."/>
            <person name="Fujiyama A."/>
            <person name="Inagaki F."/>
            <person name="Takami H."/>
        </authorList>
    </citation>
    <scope>NUCLEOTIDE SEQUENCE</scope>
    <source>
        <strain evidence="7">Expedition CK06-06</strain>
    </source>
</reference>
<comment type="cofactor">
    <cofactor evidence="1">
        <name>FMN</name>
        <dbReference type="ChEBI" id="CHEBI:58210"/>
    </cofactor>
</comment>
<dbReference type="PANTHER" id="PTHR11082:SF25">
    <property type="entry name" value="DUS-LIKE FMN-BINDING DOMAIN-CONTAINING PROTEIN"/>
    <property type="match status" value="1"/>
</dbReference>
<dbReference type="GO" id="GO:0050660">
    <property type="term" value="F:flavin adenine dinucleotide binding"/>
    <property type="evidence" value="ECO:0007669"/>
    <property type="project" value="InterPro"/>
</dbReference>
<dbReference type="GO" id="GO:0017150">
    <property type="term" value="F:tRNA dihydrouridine synthase activity"/>
    <property type="evidence" value="ECO:0007669"/>
    <property type="project" value="InterPro"/>
</dbReference>
<dbReference type="AlphaFoldDB" id="X1SBC4"/>
<keyword evidence="3" id="KW-0288">FMN</keyword>
<name>X1SBC4_9ZZZZ</name>
<comment type="caution">
    <text evidence="7">The sequence shown here is derived from an EMBL/GenBank/DDBJ whole genome shotgun (WGS) entry which is preliminary data.</text>
</comment>